<evidence type="ECO:0000313" key="3">
    <source>
        <dbReference type="Proteomes" id="UP000230822"/>
    </source>
</evidence>
<dbReference type="SUPFAM" id="SSF55608">
    <property type="entry name" value="Homing endonucleases"/>
    <property type="match status" value="1"/>
</dbReference>
<dbReference type="Gene3D" id="3.10.28.10">
    <property type="entry name" value="Homing endonucleases"/>
    <property type="match status" value="1"/>
</dbReference>
<sequence>MDITNKLSSFLSEDVAYFLGLIVGRGTIIKSVELNKLVVDFPFKNLEAVSPIDANKKFDTQIYLSNSLDKIVERLKKLGLDVSKFNDEDNRVVSLVVVWRNTDLTWQLLAYLLNGDFSDYHSFRIPKAIFQADKEKQKEFLRGYFDVTGYVRASNSQFGKEDQQRIYLEVDHRNWFLTLDLYKLFEKVGIFVESIDFGHPNFRDPNFKKAAGFWAKEHQVKIFANQFLPIGSYLKHKQEVLTDLAKMNRAGLGDNAGEKKFRIREKAQNTEENSEKLPNFLKGKHFNHYSELLAILEENDNIKAYE</sequence>
<accession>A0A2M7IC68</accession>
<dbReference type="InterPro" id="IPR027434">
    <property type="entry name" value="Homing_endonucl"/>
</dbReference>
<protein>
    <recommendedName>
        <fullName evidence="1">DOD-type homing endonuclease domain-containing protein</fullName>
    </recommendedName>
</protein>
<comment type="caution">
    <text evidence="2">The sequence shown here is derived from an EMBL/GenBank/DDBJ whole genome shotgun (WGS) entry which is preliminary data.</text>
</comment>
<name>A0A2M7IC68_9BACT</name>
<gene>
    <name evidence="2" type="ORF">CO005_02440</name>
</gene>
<dbReference type="EMBL" id="PFGU01000062">
    <property type="protein sequence ID" value="PIW73257.1"/>
    <property type="molecule type" value="Genomic_DNA"/>
</dbReference>
<evidence type="ECO:0000259" key="1">
    <source>
        <dbReference type="PROSITE" id="PS50819"/>
    </source>
</evidence>
<feature type="domain" description="DOD-type homing endonuclease" evidence="1">
    <location>
        <begin position="18"/>
        <end position="190"/>
    </location>
</feature>
<dbReference type="PROSITE" id="PS50819">
    <property type="entry name" value="INTEIN_ENDONUCLEASE"/>
    <property type="match status" value="1"/>
</dbReference>
<dbReference type="AlphaFoldDB" id="A0A2M7IC68"/>
<evidence type="ECO:0000313" key="2">
    <source>
        <dbReference type="EMBL" id="PIW73257.1"/>
    </source>
</evidence>
<dbReference type="Proteomes" id="UP000230822">
    <property type="component" value="Unassembled WGS sequence"/>
</dbReference>
<proteinExistence type="predicted"/>
<dbReference type="GO" id="GO:0004519">
    <property type="term" value="F:endonuclease activity"/>
    <property type="evidence" value="ECO:0007669"/>
    <property type="project" value="InterPro"/>
</dbReference>
<dbReference type="InterPro" id="IPR004042">
    <property type="entry name" value="Intein_endonuc_central"/>
</dbReference>
<organism evidence="2 3">
    <name type="scientific">Candidatus Roizmanbacteria bacterium CG_4_8_14_3_um_filter_34_9</name>
    <dbReference type="NCBI Taxonomy" id="1974832"/>
    <lineage>
        <taxon>Bacteria</taxon>
        <taxon>Candidatus Roizmaniibacteriota</taxon>
    </lineage>
</organism>
<reference evidence="3" key="1">
    <citation type="submission" date="2017-09" db="EMBL/GenBank/DDBJ databases">
        <title>Depth-based differentiation of microbial function through sediment-hosted aquifers and enrichment of novel symbionts in the deep terrestrial subsurface.</title>
        <authorList>
            <person name="Probst A.J."/>
            <person name="Ladd B."/>
            <person name="Jarett J.K."/>
            <person name="Geller-Mcgrath D.E."/>
            <person name="Sieber C.M.K."/>
            <person name="Emerson J.B."/>
            <person name="Anantharaman K."/>
            <person name="Thomas B.C."/>
            <person name="Malmstrom R."/>
            <person name="Stieglmeier M."/>
            <person name="Klingl A."/>
            <person name="Woyke T."/>
            <person name="Ryan C.M."/>
            <person name="Banfield J.F."/>
        </authorList>
    </citation>
    <scope>NUCLEOTIDE SEQUENCE [LARGE SCALE GENOMIC DNA]</scope>
</reference>